<gene>
    <name evidence="1" type="ORF">SJAG_05246</name>
</gene>
<dbReference type="JaponicusDB" id="SJAG_05246"/>
<proteinExistence type="predicted"/>
<dbReference type="EMBL" id="KE651168">
    <property type="protein sequence ID" value="EEB06741.1"/>
    <property type="molecule type" value="Genomic_DNA"/>
</dbReference>
<evidence type="ECO:0000313" key="1">
    <source>
        <dbReference type="EMBL" id="EEB06741.1"/>
    </source>
</evidence>
<name>B6JYX3_SCHJY</name>
<protein>
    <submittedName>
        <fullName evidence="1">Uncharacterized protein</fullName>
    </submittedName>
</protein>
<dbReference type="GeneID" id="7048223"/>
<dbReference type="AlphaFoldDB" id="B6JYX3"/>
<dbReference type="RefSeq" id="XP_002173034.1">
    <property type="nucleotide sequence ID" value="XM_002172998.1"/>
</dbReference>
<dbReference type="Proteomes" id="UP000001744">
    <property type="component" value="Unassembled WGS sequence"/>
</dbReference>
<keyword evidence="2" id="KW-1185">Reference proteome</keyword>
<evidence type="ECO:0000313" key="2">
    <source>
        <dbReference type="Proteomes" id="UP000001744"/>
    </source>
</evidence>
<dbReference type="VEuPathDB" id="FungiDB:SJAG_05246"/>
<dbReference type="HOGENOM" id="CLU_2062822_0_0_1"/>
<reference evidence="1 2" key="1">
    <citation type="journal article" date="2011" name="Science">
        <title>Comparative functional genomics of the fission yeasts.</title>
        <authorList>
            <person name="Rhind N."/>
            <person name="Chen Z."/>
            <person name="Yassour M."/>
            <person name="Thompson D.A."/>
            <person name="Haas B.J."/>
            <person name="Habib N."/>
            <person name="Wapinski I."/>
            <person name="Roy S."/>
            <person name="Lin M.F."/>
            <person name="Heiman D.I."/>
            <person name="Young S.K."/>
            <person name="Furuya K."/>
            <person name="Guo Y."/>
            <person name="Pidoux A."/>
            <person name="Chen H.M."/>
            <person name="Robbertse B."/>
            <person name="Goldberg J.M."/>
            <person name="Aoki K."/>
            <person name="Bayne E.H."/>
            <person name="Berlin A.M."/>
            <person name="Desjardins C.A."/>
            <person name="Dobbs E."/>
            <person name="Dukaj L."/>
            <person name="Fan L."/>
            <person name="FitzGerald M.G."/>
            <person name="French C."/>
            <person name="Gujja S."/>
            <person name="Hansen K."/>
            <person name="Keifenheim D."/>
            <person name="Levin J.Z."/>
            <person name="Mosher R.A."/>
            <person name="Mueller C.A."/>
            <person name="Pfiffner J."/>
            <person name="Priest M."/>
            <person name="Russ C."/>
            <person name="Smialowska A."/>
            <person name="Swoboda P."/>
            <person name="Sykes S.M."/>
            <person name="Vaughn M."/>
            <person name="Vengrova S."/>
            <person name="Yoder R."/>
            <person name="Zeng Q."/>
            <person name="Allshire R."/>
            <person name="Baulcombe D."/>
            <person name="Birren B.W."/>
            <person name="Brown W."/>
            <person name="Ekwall K."/>
            <person name="Kellis M."/>
            <person name="Leatherwood J."/>
            <person name="Levin H."/>
            <person name="Margalit H."/>
            <person name="Martienssen R."/>
            <person name="Nieduszynski C.A."/>
            <person name="Spatafora J.W."/>
            <person name="Friedman N."/>
            <person name="Dalgaard J.Z."/>
            <person name="Baumann P."/>
            <person name="Niki H."/>
            <person name="Regev A."/>
            <person name="Nusbaum C."/>
        </authorList>
    </citation>
    <scope>NUCLEOTIDE SEQUENCE [LARGE SCALE GENOMIC DNA]</scope>
    <source>
        <strain evidence="2">yFS275 / FY16936</strain>
    </source>
</reference>
<organism evidence="1 2">
    <name type="scientific">Schizosaccharomyces japonicus (strain yFS275 / FY16936)</name>
    <name type="common">Fission yeast</name>
    <dbReference type="NCBI Taxonomy" id="402676"/>
    <lineage>
        <taxon>Eukaryota</taxon>
        <taxon>Fungi</taxon>
        <taxon>Dikarya</taxon>
        <taxon>Ascomycota</taxon>
        <taxon>Taphrinomycotina</taxon>
        <taxon>Schizosaccharomycetes</taxon>
        <taxon>Schizosaccharomycetales</taxon>
        <taxon>Schizosaccharomycetaceae</taxon>
        <taxon>Schizosaccharomyces</taxon>
    </lineage>
</organism>
<accession>B6JYX3</accession>
<sequence>MWVVDVWELMLVPCSSSYPQTLRCRVLNGMRIHMCTPPKTFTSPHEDTRTAPVFAFAPHTPLIPLVLFVSRLLLAPSPVSRKPVSLPALVSSRARYESRCHTNAFLGKRRCDDHHQTVC</sequence>